<accession>A0ABV1VK16</accession>
<evidence type="ECO:0008006" key="5">
    <source>
        <dbReference type="Google" id="ProtNLM"/>
    </source>
</evidence>
<proteinExistence type="predicted"/>
<keyword evidence="4" id="KW-1185">Reference proteome</keyword>
<comment type="caution">
    <text evidence="3">The sequence shown here is derived from an EMBL/GenBank/DDBJ whole genome shotgun (WGS) entry which is preliminary data.</text>
</comment>
<name>A0ABV1VK16_9ACTN</name>
<evidence type="ECO:0000256" key="2">
    <source>
        <dbReference type="SAM" id="Phobius"/>
    </source>
</evidence>
<keyword evidence="2" id="KW-0812">Transmembrane</keyword>
<protein>
    <recommendedName>
        <fullName evidence="5">Integral membrane protein</fullName>
    </recommendedName>
</protein>
<feature type="transmembrane region" description="Helical" evidence="2">
    <location>
        <begin position="12"/>
        <end position="33"/>
    </location>
</feature>
<dbReference type="EMBL" id="JBEPCV010000025">
    <property type="protein sequence ID" value="MER6906822.1"/>
    <property type="molecule type" value="Genomic_DNA"/>
</dbReference>
<evidence type="ECO:0000313" key="4">
    <source>
        <dbReference type="Proteomes" id="UP001490330"/>
    </source>
</evidence>
<dbReference type="RefSeq" id="WP_350720735.1">
    <property type="nucleotide sequence ID" value="NZ_JBEPCO010000021.1"/>
</dbReference>
<gene>
    <name evidence="3" type="ORF">ABT322_24405</name>
</gene>
<evidence type="ECO:0000256" key="1">
    <source>
        <dbReference type="SAM" id="MobiDB-lite"/>
    </source>
</evidence>
<keyword evidence="2" id="KW-0472">Membrane</keyword>
<feature type="region of interest" description="Disordered" evidence="1">
    <location>
        <begin position="88"/>
        <end position="107"/>
    </location>
</feature>
<reference evidence="3 4" key="1">
    <citation type="submission" date="2024-06" db="EMBL/GenBank/DDBJ databases">
        <title>The Natural Products Discovery Center: Release of the First 8490 Sequenced Strains for Exploring Actinobacteria Biosynthetic Diversity.</title>
        <authorList>
            <person name="Kalkreuter E."/>
            <person name="Kautsar S.A."/>
            <person name="Yang D."/>
            <person name="Bader C.D."/>
            <person name="Teijaro C.N."/>
            <person name="Fluegel L."/>
            <person name="Davis C.M."/>
            <person name="Simpson J.R."/>
            <person name="Lauterbach L."/>
            <person name="Steele A.D."/>
            <person name="Gui C."/>
            <person name="Meng S."/>
            <person name="Li G."/>
            <person name="Viehrig K."/>
            <person name="Ye F."/>
            <person name="Su P."/>
            <person name="Kiefer A.F."/>
            <person name="Nichols A."/>
            <person name="Cepeda A.J."/>
            <person name="Yan W."/>
            <person name="Fan B."/>
            <person name="Jiang Y."/>
            <person name="Adhikari A."/>
            <person name="Zheng C.-J."/>
            <person name="Schuster L."/>
            <person name="Cowan T.M."/>
            <person name="Smanski M.J."/>
            <person name="Chevrette M.G."/>
            <person name="De Carvalho L.P.S."/>
            <person name="Shen B."/>
        </authorList>
    </citation>
    <scope>NUCLEOTIDE SEQUENCE [LARGE SCALE GENOMIC DNA]</scope>
    <source>
        <strain evidence="3 4">NPDC000632</strain>
    </source>
</reference>
<organism evidence="3 4">
    <name type="scientific">Streptomyces flaveolus</name>
    <dbReference type="NCBI Taxonomy" id="67297"/>
    <lineage>
        <taxon>Bacteria</taxon>
        <taxon>Bacillati</taxon>
        <taxon>Actinomycetota</taxon>
        <taxon>Actinomycetes</taxon>
        <taxon>Kitasatosporales</taxon>
        <taxon>Streptomycetaceae</taxon>
        <taxon>Streptomyces</taxon>
    </lineage>
</organism>
<evidence type="ECO:0000313" key="3">
    <source>
        <dbReference type="EMBL" id="MER6906822.1"/>
    </source>
</evidence>
<feature type="transmembrane region" description="Helical" evidence="2">
    <location>
        <begin position="39"/>
        <end position="61"/>
    </location>
</feature>
<keyword evidence="2" id="KW-1133">Transmembrane helix</keyword>
<dbReference type="Proteomes" id="UP001490330">
    <property type="component" value="Unassembled WGS sequence"/>
</dbReference>
<sequence>MTMPRVPARAAARAAVLRVLAGVGTVWLVSGIQNMPNRGLVTCVAVFAGVAEIAVLAPPAASNRALTRLLGLRPVLLGPAEAAVTLNRRSALRGTHSRKPGTPAATT</sequence>